<comment type="caution">
    <text evidence="1">The sequence shown here is derived from an EMBL/GenBank/DDBJ whole genome shotgun (WGS) entry which is preliminary data.</text>
</comment>
<proteinExistence type="predicted"/>
<name>A0A8H3MJV3_9GLOM</name>
<sequence length="220" mass="26296">MSINDIDEDKREFSTSIHSTPIWVLLEGTMRARKLKANLSIIKDLDDFIEILQQGKRERKILHTSDLYSFAKEKFNNLREEEIYFINDQMEIHDAYNFNIVVSSQTARDDDITFKLKVMIKGRKRYRDWKLKDVFEDILRQPTYGSFADLQELDMKEFVPLDPPFTEEELKDFVTQLNKQLVSFDNEFVSEMKNRSYINAFMYVTCSLLYKRTYKFKSNV</sequence>
<accession>A0A8H3MJV3</accession>
<dbReference type="Proteomes" id="UP000615446">
    <property type="component" value="Unassembled WGS sequence"/>
</dbReference>
<organism evidence="1 2">
    <name type="scientific">Rhizophagus clarus</name>
    <dbReference type="NCBI Taxonomy" id="94130"/>
    <lineage>
        <taxon>Eukaryota</taxon>
        <taxon>Fungi</taxon>
        <taxon>Fungi incertae sedis</taxon>
        <taxon>Mucoromycota</taxon>
        <taxon>Glomeromycotina</taxon>
        <taxon>Glomeromycetes</taxon>
        <taxon>Glomerales</taxon>
        <taxon>Glomeraceae</taxon>
        <taxon>Rhizophagus</taxon>
    </lineage>
</organism>
<evidence type="ECO:0000313" key="1">
    <source>
        <dbReference type="EMBL" id="GET04130.1"/>
    </source>
</evidence>
<protein>
    <submittedName>
        <fullName evidence="1">Uncharacterized protein</fullName>
    </submittedName>
</protein>
<dbReference type="EMBL" id="BLAL01000338">
    <property type="protein sequence ID" value="GET04130.1"/>
    <property type="molecule type" value="Genomic_DNA"/>
</dbReference>
<reference evidence="1" key="1">
    <citation type="submission" date="2019-10" db="EMBL/GenBank/DDBJ databases">
        <title>Conservation and host-specific expression of non-tandemly repeated heterogenous ribosome RNA gene in arbuscular mycorrhizal fungi.</title>
        <authorList>
            <person name="Maeda T."/>
            <person name="Kobayashi Y."/>
            <person name="Nakagawa T."/>
            <person name="Ezawa T."/>
            <person name="Yamaguchi K."/>
            <person name="Bino T."/>
            <person name="Nishimoto Y."/>
            <person name="Shigenobu S."/>
            <person name="Kawaguchi M."/>
        </authorList>
    </citation>
    <scope>NUCLEOTIDE SEQUENCE</scope>
    <source>
        <strain evidence="1">HR1</strain>
    </source>
</reference>
<gene>
    <name evidence="1" type="ORF">RCL2_003043000</name>
</gene>
<dbReference type="AlphaFoldDB" id="A0A8H3MJV3"/>
<evidence type="ECO:0000313" key="2">
    <source>
        <dbReference type="Proteomes" id="UP000615446"/>
    </source>
</evidence>
<dbReference type="OrthoDB" id="2382295at2759"/>